<feature type="region of interest" description="Disordered" evidence="1">
    <location>
        <begin position="38"/>
        <end position="64"/>
    </location>
</feature>
<name>A0ABR1QYI3_9PEZI</name>
<evidence type="ECO:0000313" key="4">
    <source>
        <dbReference type="Proteomes" id="UP001391051"/>
    </source>
</evidence>
<feature type="compositionally biased region" description="Polar residues" evidence="1">
    <location>
        <begin position="98"/>
        <end position="115"/>
    </location>
</feature>
<dbReference type="Proteomes" id="UP001391051">
    <property type="component" value="Unassembled WGS sequence"/>
</dbReference>
<feature type="region of interest" description="Disordered" evidence="1">
    <location>
        <begin position="98"/>
        <end position="123"/>
    </location>
</feature>
<dbReference type="GeneID" id="92071063"/>
<dbReference type="PANTHER" id="PTHR43662">
    <property type="match status" value="1"/>
</dbReference>
<protein>
    <recommendedName>
        <fullName evidence="2">DUF1996 domain-containing protein</fullName>
    </recommendedName>
</protein>
<evidence type="ECO:0000259" key="2">
    <source>
        <dbReference type="Pfam" id="PF09362"/>
    </source>
</evidence>
<comment type="caution">
    <text evidence="3">The sequence shown here is derived from an EMBL/GenBank/DDBJ whole genome shotgun (WGS) entry which is preliminary data.</text>
</comment>
<gene>
    <name evidence="3" type="ORF">PG986_001779</name>
</gene>
<feature type="compositionally biased region" description="Basic residues" evidence="1">
    <location>
        <begin position="43"/>
        <end position="55"/>
    </location>
</feature>
<dbReference type="EMBL" id="JAQQWE010000001">
    <property type="protein sequence ID" value="KAK7967502.1"/>
    <property type="molecule type" value="Genomic_DNA"/>
</dbReference>
<organism evidence="3 4">
    <name type="scientific">Apiospora aurea</name>
    <dbReference type="NCBI Taxonomy" id="335848"/>
    <lineage>
        <taxon>Eukaryota</taxon>
        <taxon>Fungi</taxon>
        <taxon>Dikarya</taxon>
        <taxon>Ascomycota</taxon>
        <taxon>Pezizomycotina</taxon>
        <taxon>Sordariomycetes</taxon>
        <taxon>Xylariomycetidae</taxon>
        <taxon>Amphisphaeriales</taxon>
        <taxon>Apiosporaceae</taxon>
        <taxon>Apiospora</taxon>
    </lineage>
</organism>
<accession>A0ABR1QYI3</accession>
<evidence type="ECO:0000256" key="1">
    <source>
        <dbReference type="SAM" id="MobiDB-lite"/>
    </source>
</evidence>
<reference evidence="3 4" key="1">
    <citation type="submission" date="2023-01" db="EMBL/GenBank/DDBJ databases">
        <title>Analysis of 21 Apiospora genomes using comparative genomics revels a genus with tremendous synthesis potential of carbohydrate active enzymes and secondary metabolites.</title>
        <authorList>
            <person name="Sorensen T."/>
        </authorList>
    </citation>
    <scope>NUCLEOTIDE SEQUENCE [LARGE SCALE GENOMIC DNA]</scope>
    <source>
        <strain evidence="3 4">CBS 24483</strain>
    </source>
</reference>
<dbReference type="InterPro" id="IPR018535">
    <property type="entry name" value="DUF1996"/>
</dbReference>
<proteinExistence type="predicted"/>
<evidence type="ECO:0000313" key="3">
    <source>
        <dbReference type="EMBL" id="KAK7967502.1"/>
    </source>
</evidence>
<keyword evidence="4" id="KW-1185">Reference proteome</keyword>
<dbReference type="Pfam" id="PF09362">
    <property type="entry name" value="DUF1996"/>
    <property type="match status" value="1"/>
</dbReference>
<sequence length="417" mass="45644">MAPHPGPRFPSEAGVLQRNKLQSKSFLVVPHHSLYKPLIKSRDHARKGSGNRGRHGLAGDSPGADALWLRSAHHRPRRPLVEPGNMPSAHMHQIIGGNSFNASMEPSNVDPQRTQPAPRARNGTFKRVPQYTNLGLGTKAGMTIYYIRGYQQSAKVTAFPKSNTCNDGVVRAFIIMKPSGFTSLESYIPAPTEPKLTSNVVQGFRMLVGDSTNRVANKVPKGLCFRCESNMQQSPFGGAPCTGSDIPGFPKQPCGGGWRVTVTFPSCWDGKNTDSPDHKSHIAYPNGAFEMGSACPSTHPVKIPQVMYEIIFDTRQFNNKAEWPADGSQPFYWSFGDNTGYGIHGDYLFGWKDNALQRAMDGHCANDRCAPLKRQTEAQANACLKSQSFKESIGDDQCESTIPLSLNIITPTPSCPL</sequence>
<dbReference type="RefSeq" id="XP_066706894.1">
    <property type="nucleotide sequence ID" value="XM_066838001.1"/>
</dbReference>
<feature type="domain" description="DUF1996" evidence="2">
    <location>
        <begin position="187"/>
        <end position="351"/>
    </location>
</feature>
<dbReference type="PANTHER" id="PTHR43662:SF3">
    <property type="entry name" value="DOMAIN PROTEIN, PUTATIVE (AFU_ORTHOLOGUE AFUA_6G11970)-RELATED"/>
    <property type="match status" value="1"/>
</dbReference>